<feature type="transmembrane region" description="Helical" evidence="7">
    <location>
        <begin position="21"/>
        <end position="48"/>
    </location>
</feature>
<sequence length="448" mass="48680">MKKFSIQQRRGNYVKELLKSSNWLLGLQWLFFIFTNIVVIPVTVGAAFGLSQGTIVVLLQLSFIVTGIACIVQALLGHKRAIMEGQSGLWWGVILSLASTATAQGLQLSEVGGSFSVGIIISGIITVIIGLSGVGPRIAKLFNPGVMGVFMFLLGCQLISIFLNGMLGIPFGNEAQHATINLSISLLSIIIAILVAVINIKGPSSIRRYGLLIGIVVGWIAFYLIFGQQKLVDQSNSASIEIFPLGEPSWHIGIIMTAVLTGLLNTANTFGALKGTDEMYKNETTSSQYRSSFTITGIFTSTAGLFGLVPYAPYVSSIGFLKQTGIIKRLPFILGGFMFFVMGVIPPLGYFFSMLPLSIGSAVLFVAYLQLFNSSLNFFSQIKFTTNNIYRAAVPIFVGVIIMTFPPSYFETLPVVLRPLLSNGLLVGITLALLLENLFNWDREKQRN</sequence>
<evidence type="ECO:0000313" key="9">
    <source>
        <dbReference type="Proteomes" id="UP000743899"/>
    </source>
</evidence>
<evidence type="ECO:0000256" key="2">
    <source>
        <dbReference type="ARBA" id="ARBA00008821"/>
    </source>
</evidence>
<dbReference type="Proteomes" id="UP000743899">
    <property type="component" value="Unassembled WGS sequence"/>
</dbReference>
<feature type="transmembrane region" description="Helical" evidence="7">
    <location>
        <begin position="88"/>
        <end position="106"/>
    </location>
</feature>
<comment type="caution">
    <text evidence="8">The sequence shown here is derived from an EMBL/GenBank/DDBJ whole genome shotgun (WGS) entry which is preliminary data.</text>
</comment>
<keyword evidence="4 7" id="KW-0812">Transmembrane</keyword>
<dbReference type="PANTHER" id="PTHR42810">
    <property type="entry name" value="PURINE PERMEASE C1399.01C-RELATED"/>
    <property type="match status" value="1"/>
</dbReference>
<feature type="transmembrane region" description="Helical" evidence="7">
    <location>
        <begin position="112"/>
        <end position="134"/>
    </location>
</feature>
<comment type="similarity">
    <text evidence="2">Belongs to the nucleobase:cation symporter-2 (NCS2) (TC 2.A.40) family.</text>
</comment>
<dbReference type="EMBL" id="JAACYS010000002">
    <property type="protein sequence ID" value="NCU16298.1"/>
    <property type="molecule type" value="Genomic_DNA"/>
</dbReference>
<dbReference type="NCBIfam" id="NF037981">
    <property type="entry name" value="NCS2_1"/>
    <property type="match status" value="1"/>
</dbReference>
<dbReference type="NCBIfam" id="NF008502">
    <property type="entry name" value="PRK11412.1"/>
    <property type="match status" value="1"/>
</dbReference>
<reference evidence="8 9" key="1">
    <citation type="submission" date="2020-01" db="EMBL/GenBank/DDBJ databases">
        <title>A novel Bacillus sp. from Pasinler.</title>
        <authorList>
            <person name="Adiguzel A."/>
            <person name="Ay H."/>
            <person name="Baltaci M.O."/>
        </authorList>
    </citation>
    <scope>NUCLEOTIDE SEQUENCE [LARGE SCALE GENOMIC DNA]</scope>
    <source>
        <strain evidence="8 9">P1</strain>
    </source>
</reference>
<feature type="transmembrane region" description="Helical" evidence="7">
    <location>
        <begin position="293"/>
        <end position="314"/>
    </location>
</feature>
<dbReference type="PANTHER" id="PTHR42810:SF6">
    <property type="entry name" value="PURINE PERMEASE YBBY-RELATED"/>
    <property type="match status" value="1"/>
</dbReference>
<feature type="transmembrane region" description="Helical" evidence="7">
    <location>
        <begin position="389"/>
        <end position="408"/>
    </location>
</feature>
<proteinExistence type="inferred from homology"/>
<feature type="transmembrane region" description="Helical" evidence="7">
    <location>
        <begin position="146"/>
        <end position="166"/>
    </location>
</feature>
<dbReference type="Pfam" id="PF00860">
    <property type="entry name" value="Xan_ur_permease"/>
    <property type="match status" value="1"/>
</dbReference>
<evidence type="ECO:0000313" key="8">
    <source>
        <dbReference type="EMBL" id="NCU16298.1"/>
    </source>
</evidence>
<evidence type="ECO:0000256" key="1">
    <source>
        <dbReference type="ARBA" id="ARBA00004141"/>
    </source>
</evidence>
<feature type="transmembrane region" description="Helical" evidence="7">
    <location>
        <begin position="178"/>
        <end position="197"/>
    </location>
</feature>
<comment type="subcellular location">
    <subcellularLocation>
        <location evidence="1">Membrane</location>
        <topology evidence="1">Multi-pass membrane protein</topology>
    </subcellularLocation>
</comment>
<evidence type="ECO:0000256" key="7">
    <source>
        <dbReference type="SAM" id="Phobius"/>
    </source>
</evidence>
<evidence type="ECO:0000256" key="5">
    <source>
        <dbReference type="ARBA" id="ARBA00022989"/>
    </source>
</evidence>
<gene>
    <name evidence="8" type="ORF">GW534_00715</name>
</gene>
<keyword evidence="5 7" id="KW-1133">Transmembrane helix</keyword>
<feature type="transmembrane region" description="Helical" evidence="7">
    <location>
        <begin position="209"/>
        <end position="226"/>
    </location>
</feature>
<protein>
    <submittedName>
        <fullName evidence="8">Uracil/xanthine transporter</fullName>
    </submittedName>
</protein>
<name>A0ABX0A533_9BACI</name>
<keyword evidence="6 7" id="KW-0472">Membrane</keyword>
<feature type="transmembrane region" description="Helical" evidence="7">
    <location>
        <begin position="54"/>
        <end position="76"/>
    </location>
</feature>
<keyword evidence="3" id="KW-0813">Transport</keyword>
<organism evidence="8 9">
    <name type="scientific">Pallidibacillus pasinlerensis</name>
    <dbReference type="NCBI Taxonomy" id="2703818"/>
    <lineage>
        <taxon>Bacteria</taxon>
        <taxon>Bacillati</taxon>
        <taxon>Bacillota</taxon>
        <taxon>Bacilli</taxon>
        <taxon>Bacillales</taxon>
        <taxon>Bacillaceae</taxon>
        <taxon>Pallidibacillus</taxon>
    </lineage>
</organism>
<evidence type="ECO:0000256" key="3">
    <source>
        <dbReference type="ARBA" id="ARBA00022448"/>
    </source>
</evidence>
<keyword evidence="9" id="KW-1185">Reference proteome</keyword>
<feature type="transmembrane region" description="Helical" evidence="7">
    <location>
        <begin position="326"/>
        <end position="345"/>
    </location>
</feature>
<accession>A0ABX0A533</accession>
<dbReference type="InterPro" id="IPR006043">
    <property type="entry name" value="NCS2"/>
</dbReference>
<feature type="transmembrane region" description="Helical" evidence="7">
    <location>
        <begin position="420"/>
        <end position="439"/>
    </location>
</feature>
<evidence type="ECO:0000256" key="6">
    <source>
        <dbReference type="ARBA" id="ARBA00023136"/>
    </source>
</evidence>
<evidence type="ECO:0000256" key="4">
    <source>
        <dbReference type="ARBA" id="ARBA00022692"/>
    </source>
</evidence>